<evidence type="ECO:0000256" key="4">
    <source>
        <dbReference type="ARBA" id="ARBA00022692"/>
    </source>
</evidence>
<comment type="caution">
    <text evidence="9">The sequence shown here is derived from an EMBL/GenBank/DDBJ whole genome shotgun (WGS) entry which is preliminary data.</text>
</comment>
<evidence type="ECO:0000256" key="7">
    <source>
        <dbReference type="RuleBase" id="RU365041"/>
    </source>
</evidence>
<comment type="subcellular location">
    <subcellularLocation>
        <location evidence="7">Cell inner membrane</location>
        <topology evidence="7">Multi-pass membrane protein</topology>
    </subcellularLocation>
    <subcellularLocation>
        <location evidence="1">Cell membrane</location>
        <topology evidence="1">Multi-pass membrane protein</topology>
    </subcellularLocation>
</comment>
<evidence type="ECO:0000259" key="8">
    <source>
        <dbReference type="Pfam" id="PF02308"/>
    </source>
</evidence>
<feature type="transmembrane region" description="Helical" evidence="7">
    <location>
        <begin position="6"/>
        <end position="27"/>
    </location>
</feature>
<proteinExistence type="inferred from homology"/>
<evidence type="ECO:0000313" key="9">
    <source>
        <dbReference type="EMBL" id="PLT96101.1"/>
    </source>
</evidence>
<dbReference type="Pfam" id="PF02308">
    <property type="entry name" value="MgtC"/>
    <property type="match status" value="1"/>
</dbReference>
<reference evidence="9 10" key="1">
    <citation type="journal article" date="2018" name="FEMS Microbiol. Ecol.">
        <title>Co-invading symbiotic mutualists of Medicago polymorpha retain high ancestral diversity and contain diverse accessory genomes.</title>
        <authorList>
            <person name="Porter S.S."/>
            <person name="Faber-Hammond J.J."/>
            <person name="Friesen M.L."/>
        </authorList>
    </citation>
    <scope>NUCLEOTIDE SEQUENCE [LARGE SCALE GENOMIC DNA]</scope>
    <source>
        <strain evidence="9 10">Str16</strain>
    </source>
</reference>
<dbReference type="Proteomes" id="UP001190825">
    <property type="component" value="Unassembled WGS sequence"/>
</dbReference>
<evidence type="ECO:0000256" key="2">
    <source>
        <dbReference type="ARBA" id="ARBA00009298"/>
    </source>
</evidence>
<dbReference type="RefSeq" id="WP_011971129.1">
    <property type="nucleotide sequence ID" value="NZ_NBUD01000054.1"/>
</dbReference>
<feature type="transmembrane region" description="Helical" evidence="7">
    <location>
        <begin position="70"/>
        <end position="89"/>
    </location>
</feature>
<feature type="transmembrane region" description="Helical" evidence="7">
    <location>
        <begin position="110"/>
        <end position="136"/>
    </location>
</feature>
<organism evidence="9 10">
    <name type="scientific">Sinorhizobium medicae</name>
    <dbReference type="NCBI Taxonomy" id="110321"/>
    <lineage>
        <taxon>Bacteria</taxon>
        <taxon>Pseudomonadati</taxon>
        <taxon>Pseudomonadota</taxon>
        <taxon>Alphaproteobacteria</taxon>
        <taxon>Hyphomicrobiales</taxon>
        <taxon>Rhizobiaceae</taxon>
        <taxon>Sinorhizobium/Ensifer group</taxon>
        <taxon>Sinorhizobium</taxon>
    </lineage>
</organism>
<dbReference type="InterPro" id="IPR049177">
    <property type="entry name" value="MgtC_SapB_SrpB_YhiD_N"/>
</dbReference>
<evidence type="ECO:0000256" key="1">
    <source>
        <dbReference type="ARBA" id="ARBA00004651"/>
    </source>
</evidence>
<evidence type="ECO:0000313" key="10">
    <source>
        <dbReference type="Proteomes" id="UP001190825"/>
    </source>
</evidence>
<name>A0ABX4TFP2_9HYPH</name>
<feature type="transmembrane region" description="Helical" evidence="7">
    <location>
        <begin position="39"/>
        <end position="58"/>
    </location>
</feature>
<feature type="domain" description="MgtC/SapB/SrpB/YhiD N-terminal" evidence="8">
    <location>
        <begin position="18"/>
        <end position="138"/>
    </location>
</feature>
<keyword evidence="10" id="KW-1185">Reference proteome</keyword>
<accession>A0ABX4TFP2</accession>
<dbReference type="PANTHER" id="PTHR33778:SF1">
    <property type="entry name" value="MAGNESIUM TRANSPORTER YHID-RELATED"/>
    <property type="match status" value="1"/>
</dbReference>
<sequence length="153" mass="15792">MADLGFEFQTILSDIARILLAFALALPIGWERRHGRRSIAFRTLPIVALAACGFALIIDTSAPADNEARARVLQGVITGIGFIGGGAIVKQGSTVKGLVTAASIWNAGAIGVAVGLGAANIAIVLSLTNLFGLWLLSMLGVHGREDDNGNSPS</sequence>
<keyword evidence="4 7" id="KW-0812">Transmembrane</keyword>
<dbReference type="EMBL" id="NBUC01000146">
    <property type="protein sequence ID" value="PLT96101.1"/>
    <property type="molecule type" value="Genomic_DNA"/>
</dbReference>
<evidence type="ECO:0000256" key="5">
    <source>
        <dbReference type="ARBA" id="ARBA00022989"/>
    </source>
</evidence>
<keyword evidence="3" id="KW-1003">Cell membrane</keyword>
<keyword evidence="6 7" id="KW-0472">Membrane</keyword>
<dbReference type="PRINTS" id="PR01837">
    <property type="entry name" value="MGTCSAPBPROT"/>
</dbReference>
<dbReference type="PANTHER" id="PTHR33778">
    <property type="entry name" value="PROTEIN MGTC"/>
    <property type="match status" value="1"/>
</dbReference>
<comment type="similarity">
    <text evidence="2 7">Belongs to the MgtC/SapB family.</text>
</comment>
<keyword evidence="7" id="KW-0997">Cell inner membrane</keyword>
<dbReference type="InterPro" id="IPR003416">
    <property type="entry name" value="MgtC/SapB/SrpB/YhiD_fam"/>
</dbReference>
<protein>
    <recommendedName>
        <fullName evidence="7">Protein MgtC</fullName>
    </recommendedName>
</protein>
<gene>
    <name evidence="9" type="ORF">BMJ33_27655</name>
</gene>
<evidence type="ECO:0000256" key="3">
    <source>
        <dbReference type="ARBA" id="ARBA00022475"/>
    </source>
</evidence>
<evidence type="ECO:0000256" key="6">
    <source>
        <dbReference type="ARBA" id="ARBA00023136"/>
    </source>
</evidence>
<keyword evidence="5 7" id="KW-1133">Transmembrane helix</keyword>